<organism evidence="14 15">
    <name type="scientific">Phtheirospermum japonicum</name>
    <dbReference type="NCBI Taxonomy" id="374723"/>
    <lineage>
        <taxon>Eukaryota</taxon>
        <taxon>Viridiplantae</taxon>
        <taxon>Streptophyta</taxon>
        <taxon>Embryophyta</taxon>
        <taxon>Tracheophyta</taxon>
        <taxon>Spermatophyta</taxon>
        <taxon>Magnoliopsida</taxon>
        <taxon>eudicotyledons</taxon>
        <taxon>Gunneridae</taxon>
        <taxon>Pentapetalae</taxon>
        <taxon>asterids</taxon>
        <taxon>lamiids</taxon>
        <taxon>Lamiales</taxon>
        <taxon>Orobanchaceae</taxon>
        <taxon>Orobanchaceae incertae sedis</taxon>
        <taxon>Phtheirospermum</taxon>
    </lineage>
</organism>
<dbReference type="GO" id="GO:0006814">
    <property type="term" value="P:sodium ion transport"/>
    <property type="evidence" value="ECO:0007669"/>
    <property type="project" value="UniProtKB-KW"/>
</dbReference>
<proteinExistence type="inferred from homology"/>
<evidence type="ECO:0000256" key="6">
    <source>
        <dbReference type="ARBA" id="ARBA00022958"/>
    </source>
</evidence>
<evidence type="ECO:0000313" key="14">
    <source>
        <dbReference type="EMBL" id="GFP82066.1"/>
    </source>
</evidence>
<comment type="caution">
    <text evidence="14">The sequence shown here is derived from an EMBL/GenBank/DDBJ whole genome shotgun (WGS) entry which is preliminary data.</text>
</comment>
<evidence type="ECO:0000256" key="1">
    <source>
        <dbReference type="ARBA" id="ARBA00004141"/>
    </source>
</evidence>
<keyword evidence="8" id="KW-0915">Sodium</keyword>
<comment type="subcellular location">
    <subcellularLocation>
        <location evidence="1">Membrane</location>
        <topology evidence="1">Multi-pass membrane protein</topology>
    </subcellularLocation>
</comment>
<name>A0A830B587_9LAMI</name>
<dbReference type="Gene3D" id="1.20.1420.30">
    <property type="entry name" value="NCX, central ion-binding region"/>
    <property type="match status" value="2"/>
</dbReference>
<feature type="domain" description="Sodium/calcium exchanger membrane region" evidence="13">
    <location>
        <begin position="413"/>
        <end position="566"/>
    </location>
</feature>
<dbReference type="InterPro" id="IPR044880">
    <property type="entry name" value="NCX_ion-bd_dom_sf"/>
</dbReference>
<dbReference type="AlphaFoldDB" id="A0A830B587"/>
<dbReference type="GO" id="GO:0015297">
    <property type="term" value="F:antiporter activity"/>
    <property type="evidence" value="ECO:0007669"/>
    <property type="project" value="UniProtKB-KW"/>
</dbReference>
<accession>A0A830B587</accession>
<protein>
    <submittedName>
        <fullName evidence="14">Cation/calcium exchanger 1</fullName>
    </submittedName>
</protein>
<keyword evidence="6" id="KW-0630">Potassium</keyword>
<evidence type="ECO:0000256" key="7">
    <source>
        <dbReference type="ARBA" id="ARBA00022989"/>
    </source>
</evidence>
<dbReference type="GO" id="GO:0008324">
    <property type="term" value="F:monoatomic cation transmembrane transporter activity"/>
    <property type="evidence" value="ECO:0007669"/>
    <property type="project" value="TreeGrafter"/>
</dbReference>
<dbReference type="GO" id="GO:0016020">
    <property type="term" value="C:membrane"/>
    <property type="evidence" value="ECO:0007669"/>
    <property type="project" value="UniProtKB-SubCell"/>
</dbReference>
<feature type="transmembrane region" description="Helical" evidence="12">
    <location>
        <begin position="178"/>
        <end position="197"/>
    </location>
</feature>
<dbReference type="InterPro" id="IPR051359">
    <property type="entry name" value="CaCA_antiporter"/>
</dbReference>
<evidence type="ECO:0000256" key="11">
    <source>
        <dbReference type="ARBA" id="ARBA00038187"/>
    </source>
</evidence>
<feature type="transmembrane region" description="Helical" evidence="12">
    <location>
        <begin position="550"/>
        <end position="567"/>
    </location>
</feature>
<dbReference type="EMBL" id="BMAC01000037">
    <property type="protein sequence ID" value="GFP82066.1"/>
    <property type="molecule type" value="Genomic_DNA"/>
</dbReference>
<evidence type="ECO:0000256" key="8">
    <source>
        <dbReference type="ARBA" id="ARBA00023053"/>
    </source>
</evidence>
<dbReference type="Proteomes" id="UP000653305">
    <property type="component" value="Unassembled WGS sequence"/>
</dbReference>
<feature type="transmembrane region" description="Helical" evidence="12">
    <location>
        <begin position="434"/>
        <end position="457"/>
    </location>
</feature>
<keyword evidence="4" id="KW-0633">Potassium transport</keyword>
<dbReference type="GO" id="GO:0006813">
    <property type="term" value="P:potassium ion transport"/>
    <property type="evidence" value="ECO:0007669"/>
    <property type="project" value="UniProtKB-KW"/>
</dbReference>
<evidence type="ECO:0000256" key="4">
    <source>
        <dbReference type="ARBA" id="ARBA00022538"/>
    </source>
</evidence>
<keyword evidence="10" id="KW-0739">Sodium transport</keyword>
<keyword evidence="7 12" id="KW-1133">Transmembrane helix</keyword>
<dbReference type="Pfam" id="PF01699">
    <property type="entry name" value="Na_Ca_ex"/>
    <property type="match status" value="2"/>
</dbReference>
<dbReference type="PANTHER" id="PTHR12266">
    <property type="entry name" value="NA+/CA2+ K+ INDEPENDENT EXCHANGER"/>
    <property type="match status" value="1"/>
</dbReference>
<evidence type="ECO:0000256" key="3">
    <source>
        <dbReference type="ARBA" id="ARBA00022449"/>
    </source>
</evidence>
<feature type="transmembrane region" description="Helical" evidence="12">
    <location>
        <begin position="209"/>
        <end position="229"/>
    </location>
</feature>
<evidence type="ECO:0000259" key="13">
    <source>
        <dbReference type="Pfam" id="PF01699"/>
    </source>
</evidence>
<dbReference type="InterPro" id="IPR004837">
    <property type="entry name" value="NaCa_Exmemb"/>
</dbReference>
<dbReference type="PANTHER" id="PTHR12266:SF24">
    <property type="entry name" value="CATION_CALCIUM EXCHANGER 1"/>
    <property type="match status" value="1"/>
</dbReference>
<evidence type="ECO:0000313" key="15">
    <source>
        <dbReference type="Proteomes" id="UP000653305"/>
    </source>
</evidence>
<evidence type="ECO:0000256" key="2">
    <source>
        <dbReference type="ARBA" id="ARBA00022448"/>
    </source>
</evidence>
<keyword evidence="3" id="KW-0050">Antiport</keyword>
<keyword evidence="9 12" id="KW-0472">Membrane</keyword>
<feature type="transmembrane region" description="Helical" evidence="12">
    <location>
        <begin position="409"/>
        <end position="428"/>
    </location>
</feature>
<feature type="transmembrane region" description="Helical" evidence="12">
    <location>
        <begin position="521"/>
        <end position="538"/>
    </location>
</feature>
<sequence>MDFPITVPKRKKAFSLFLSLSFLFLITFYITSILPSSNHPQKPILLLHETSNASPKNCAGVRKLVDHRSKCVYVKSNKSCNPKGYLNYLEIFYCTCTDSPSLGYFSLLLWLVVLFYVLGNTTSEYFCPSVESLSRVLKLSPTIAGTTLLPLGNGANDVFASIISFTRSGDADVGLNSVLGGAFFISCFVVGIVSISISSRRVKVDRASFVRDVLFFLFVLCCLLMIVIFGRINFWFALCFVCVYVVYIGVVSVMHLFCNKEERMVIPPVVDEIGIPLLGYADEEKGLLSEKDGLKSQDQELLSMSWLNIDNSSFYYYLNLFVYVLELPLSLPRKLTIPVVSEDKWSKPFAASSATLAPSFFAAFCNKLCEIGDFKISLAIYSASTLAGIILGALTLVLTKRSDPPKRFLILWLAGGFLMSIVWTYMVVEELVSLLVAFGHILGISTSILGLTVLAWGNSLGDLISNMAMALKGGPDGAQVALSGCYAGPLFNTLMGLGLSLVFASWENYPWSYPIPRDYELYETVGFLMGGLLWALVILPKTNMQLDKSLGVGLLAIYFCFLFLRLVKGVGLLKLGA</sequence>
<keyword evidence="5 12" id="KW-0812">Transmembrane</keyword>
<feature type="domain" description="Sodium/calcium exchanger membrane region" evidence="13">
    <location>
        <begin position="108"/>
        <end position="251"/>
    </location>
</feature>
<gene>
    <name evidence="14" type="ORF">PHJA_000349900</name>
</gene>
<keyword evidence="15" id="KW-1185">Reference proteome</keyword>
<evidence type="ECO:0000256" key="12">
    <source>
        <dbReference type="SAM" id="Phobius"/>
    </source>
</evidence>
<evidence type="ECO:0000256" key="9">
    <source>
        <dbReference type="ARBA" id="ARBA00023136"/>
    </source>
</evidence>
<keyword evidence="10" id="KW-0406">Ion transport</keyword>
<feature type="transmembrane region" description="Helical" evidence="12">
    <location>
        <begin position="235"/>
        <end position="257"/>
    </location>
</feature>
<comment type="similarity">
    <text evidence="11">Belongs to the Ca(2+):cation antiporter (CaCA) (TC 2.A.19) family. Cation/calcium exchanger (CCX) subfamily.</text>
</comment>
<reference evidence="14" key="1">
    <citation type="submission" date="2020-07" db="EMBL/GenBank/DDBJ databases">
        <title>Ethylene signaling mediates host invasion by parasitic plants.</title>
        <authorList>
            <person name="Yoshida S."/>
        </authorList>
    </citation>
    <scope>NUCLEOTIDE SEQUENCE</scope>
    <source>
        <strain evidence="14">Okayama</strain>
    </source>
</reference>
<evidence type="ECO:0000256" key="5">
    <source>
        <dbReference type="ARBA" id="ARBA00022692"/>
    </source>
</evidence>
<feature type="transmembrane region" description="Helical" evidence="12">
    <location>
        <begin position="102"/>
        <end position="119"/>
    </location>
</feature>
<dbReference type="OrthoDB" id="407410at2759"/>
<feature type="transmembrane region" description="Helical" evidence="12">
    <location>
        <begin position="378"/>
        <end position="397"/>
    </location>
</feature>
<keyword evidence="2" id="KW-0813">Transport</keyword>
<feature type="transmembrane region" description="Helical" evidence="12">
    <location>
        <begin position="13"/>
        <end position="34"/>
    </location>
</feature>
<evidence type="ECO:0000256" key="10">
    <source>
        <dbReference type="ARBA" id="ARBA00023201"/>
    </source>
</evidence>
<feature type="transmembrane region" description="Helical" evidence="12">
    <location>
        <begin position="478"/>
        <end position="501"/>
    </location>
</feature>